<sequence length="169" mass="18650">MDVKRAERVSKAASGYDPSRRHDAGEIDDGDIRSRVQQLTMRQRRFERSVAKQLELDAPGLEVLDHLISRGPATPTELAHRIEISTAAMTLVLNRLEDRGHVRRDRHPSDGRKLIVTASEDAAADAERLVAPLIDEVEAQIAAMSAQERATVATFLDGLIGAYDRSTLS</sequence>
<dbReference type="PROSITE" id="PS50995">
    <property type="entry name" value="HTH_MARR_2"/>
    <property type="match status" value="1"/>
</dbReference>
<dbReference type="GO" id="GO:0003700">
    <property type="term" value="F:DNA-binding transcription factor activity"/>
    <property type="evidence" value="ECO:0007669"/>
    <property type="project" value="InterPro"/>
</dbReference>
<dbReference type="InterPro" id="IPR036388">
    <property type="entry name" value="WH-like_DNA-bd_sf"/>
</dbReference>
<dbReference type="InterPro" id="IPR000835">
    <property type="entry name" value="HTH_MarR-typ"/>
</dbReference>
<comment type="caution">
    <text evidence="3">The sequence shown here is derived from an EMBL/GenBank/DDBJ whole genome shotgun (WGS) entry which is preliminary data.</text>
</comment>
<dbReference type="SMART" id="SM00347">
    <property type="entry name" value="HTH_MARR"/>
    <property type="match status" value="1"/>
</dbReference>
<organism evidence="3 4">
    <name type="scientific">Microbacterium maritypicum</name>
    <name type="common">Microbacterium liquefaciens</name>
    <dbReference type="NCBI Taxonomy" id="33918"/>
    <lineage>
        <taxon>Bacteria</taxon>
        <taxon>Bacillati</taxon>
        <taxon>Actinomycetota</taxon>
        <taxon>Actinomycetes</taxon>
        <taxon>Micrococcales</taxon>
        <taxon>Microbacteriaceae</taxon>
        <taxon>Microbacterium</taxon>
    </lineage>
</organism>
<dbReference type="InterPro" id="IPR036390">
    <property type="entry name" value="WH_DNA-bd_sf"/>
</dbReference>
<dbReference type="SUPFAM" id="SSF46785">
    <property type="entry name" value="Winged helix' DNA-binding domain"/>
    <property type="match status" value="1"/>
</dbReference>
<evidence type="ECO:0000259" key="2">
    <source>
        <dbReference type="PROSITE" id="PS50995"/>
    </source>
</evidence>
<dbReference type="PANTHER" id="PTHR33164:SF43">
    <property type="entry name" value="HTH-TYPE TRANSCRIPTIONAL REPRESSOR YETL"/>
    <property type="match status" value="1"/>
</dbReference>
<evidence type="ECO:0000256" key="1">
    <source>
        <dbReference type="SAM" id="MobiDB-lite"/>
    </source>
</evidence>
<feature type="region of interest" description="Disordered" evidence="1">
    <location>
        <begin position="1"/>
        <end position="29"/>
    </location>
</feature>
<accession>A0AAD3ZY15</accession>
<reference evidence="3 4" key="1">
    <citation type="submission" date="2019-09" db="EMBL/GenBank/DDBJ databases">
        <title>Whole genome sequencing of Microbacterium maritypicum.</title>
        <authorList>
            <person name="Lenchi N."/>
        </authorList>
    </citation>
    <scope>NUCLEOTIDE SEQUENCE [LARGE SCALE GENOMIC DNA]</scope>
    <source>
        <strain evidence="3 4">DSM 12512</strain>
    </source>
</reference>
<dbReference type="EMBL" id="WAAQ01000002">
    <property type="protein sequence ID" value="KAB1883350.1"/>
    <property type="molecule type" value="Genomic_DNA"/>
</dbReference>
<dbReference type="GO" id="GO:0006950">
    <property type="term" value="P:response to stress"/>
    <property type="evidence" value="ECO:0007669"/>
    <property type="project" value="TreeGrafter"/>
</dbReference>
<dbReference type="AlphaFoldDB" id="A0AAD3ZY15"/>
<dbReference type="RefSeq" id="WP_151486839.1">
    <property type="nucleotide sequence ID" value="NZ_BAAAIN010000001.1"/>
</dbReference>
<evidence type="ECO:0000313" key="4">
    <source>
        <dbReference type="Proteomes" id="UP000436027"/>
    </source>
</evidence>
<name>A0AAD3ZY15_MICMQ</name>
<dbReference type="Pfam" id="PF01047">
    <property type="entry name" value="MarR"/>
    <property type="match status" value="1"/>
</dbReference>
<gene>
    <name evidence="3" type="ORF">F6W70_12040</name>
</gene>
<dbReference type="Gene3D" id="1.10.10.10">
    <property type="entry name" value="Winged helix-like DNA-binding domain superfamily/Winged helix DNA-binding domain"/>
    <property type="match status" value="1"/>
</dbReference>
<dbReference type="InterPro" id="IPR039422">
    <property type="entry name" value="MarR/SlyA-like"/>
</dbReference>
<feature type="domain" description="HTH marR-type" evidence="2">
    <location>
        <begin position="29"/>
        <end position="161"/>
    </location>
</feature>
<feature type="compositionally biased region" description="Basic and acidic residues" evidence="1">
    <location>
        <begin position="1"/>
        <end position="10"/>
    </location>
</feature>
<protein>
    <submittedName>
        <fullName evidence="3">MarR family transcriptional regulator</fullName>
    </submittedName>
</protein>
<dbReference type="PANTHER" id="PTHR33164">
    <property type="entry name" value="TRANSCRIPTIONAL REGULATOR, MARR FAMILY"/>
    <property type="match status" value="1"/>
</dbReference>
<evidence type="ECO:0000313" key="3">
    <source>
        <dbReference type="EMBL" id="KAB1883350.1"/>
    </source>
</evidence>
<dbReference type="Proteomes" id="UP000436027">
    <property type="component" value="Unassembled WGS sequence"/>
</dbReference>
<proteinExistence type="predicted"/>
<feature type="compositionally biased region" description="Basic and acidic residues" evidence="1">
    <location>
        <begin position="18"/>
        <end position="29"/>
    </location>
</feature>